<comment type="caution">
    <text evidence="2">The sequence shown here is derived from an EMBL/GenBank/DDBJ whole genome shotgun (WGS) entry which is preliminary data.</text>
</comment>
<sequence length="108" mass="11995">MSDVSARICSCRVLRSCKERHADRTARFSGRLTGLSALLKRSRPKVRITEKSLKTAGQVGPNEGFDLEPEPRAKPLAANKNLAKGTDVKNREVGEHSFRCDVLEVEFV</sequence>
<evidence type="ECO:0000313" key="3">
    <source>
        <dbReference type="Proteomes" id="UP001152622"/>
    </source>
</evidence>
<organism evidence="2 3">
    <name type="scientific">Synaphobranchus kaupii</name>
    <name type="common">Kaup's arrowtooth eel</name>
    <dbReference type="NCBI Taxonomy" id="118154"/>
    <lineage>
        <taxon>Eukaryota</taxon>
        <taxon>Metazoa</taxon>
        <taxon>Chordata</taxon>
        <taxon>Craniata</taxon>
        <taxon>Vertebrata</taxon>
        <taxon>Euteleostomi</taxon>
        <taxon>Actinopterygii</taxon>
        <taxon>Neopterygii</taxon>
        <taxon>Teleostei</taxon>
        <taxon>Anguilliformes</taxon>
        <taxon>Synaphobranchidae</taxon>
        <taxon>Synaphobranchus</taxon>
    </lineage>
</organism>
<gene>
    <name evidence="2" type="ORF">SKAU_G00049080</name>
</gene>
<accession>A0A9Q1J990</accession>
<dbReference type="AlphaFoldDB" id="A0A9Q1J990"/>
<name>A0A9Q1J990_SYNKA</name>
<proteinExistence type="predicted"/>
<evidence type="ECO:0000256" key="1">
    <source>
        <dbReference type="SAM" id="MobiDB-lite"/>
    </source>
</evidence>
<keyword evidence="3" id="KW-1185">Reference proteome</keyword>
<protein>
    <submittedName>
        <fullName evidence="2">Uncharacterized protein</fullName>
    </submittedName>
</protein>
<reference evidence="2" key="1">
    <citation type="journal article" date="2023" name="Science">
        <title>Genome structures resolve the early diversification of teleost fishes.</title>
        <authorList>
            <person name="Parey E."/>
            <person name="Louis A."/>
            <person name="Montfort J."/>
            <person name="Bouchez O."/>
            <person name="Roques C."/>
            <person name="Iampietro C."/>
            <person name="Lluch J."/>
            <person name="Castinel A."/>
            <person name="Donnadieu C."/>
            <person name="Desvignes T."/>
            <person name="Floi Bucao C."/>
            <person name="Jouanno E."/>
            <person name="Wen M."/>
            <person name="Mejri S."/>
            <person name="Dirks R."/>
            <person name="Jansen H."/>
            <person name="Henkel C."/>
            <person name="Chen W.J."/>
            <person name="Zahm M."/>
            <person name="Cabau C."/>
            <person name="Klopp C."/>
            <person name="Thompson A.W."/>
            <person name="Robinson-Rechavi M."/>
            <person name="Braasch I."/>
            <person name="Lecointre G."/>
            <person name="Bobe J."/>
            <person name="Postlethwait J.H."/>
            <person name="Berthelot C."/>
            <person name="Roest Crollius H."/>
            <person name="Guiguen Y."/>
        </authorList>
    </citation>
    <scope>NUCLEOTIDE SEQUENCE</scope>
    <source>
        <strain evidence="2">WJC10195</strain>
    </source>
</reference>
<evidence type="ECO:0000313" key="2">
    <source>
        <dbReference type="EMBL" id="KAJ8374328.1"/>
    </source>
</evidence>
<dbReference type="EMBL" id="JAINUF010000002">
    <property type="protein sequence ID" value="KAJ8374328.1"/>
    <property type="molecule type" value="Genomic_DNA"/>
</dbReference>
<dbReference type="Proteomes" id="UP001152622">
    <property type="component" value="Chromosome 2"/>
</dbReference>
<feature type="region of interest" description="Disordered" evidence="1">
    <location>
        <begin position="51"/>
        <end position="72"/>
    </location>
</feature>